<dbReference type="EMBL" id="CP002106">
    <property type="protein sequence ID" value="ADK68161.1"/>
    <property type="molecule type" value="Genomic_DNA"/>
</dbReference>
<dbReference type="OrthoDB" id="9806408at2"/>
<dbReference type="HAMAP" id="MF_00019">
    <property type="entry name" value="PlsX"/>
    <property type="match status" value="1"/>
</dbReference>
<keyword evidence="11" id="KW-0012">Acyltransferase</keyword>
<dbReference type="GeneID" id="78512472"/>
<dbReference type="SUPFAM" id="SSF53659">
    <property type="entry name" value="Isocitrate/Isopropylmalate dehydrogenase-like"/>
    <property type="match status" value="1"/>
</dbReference>
<evidence type="ECO:0000256" key="2">
    <source>
        <dbReference type="ARBA" id="ARBA00022490"/>
    </source>
</evidence>
<dbReference type="Proteomes" id="UP000000333">
    <property type="component" value="Chromosome"/>
</dbReference>
<evidence type="ECO:0000313" key="11">
    <source>
        <dbReference type="EMBL" id="ADK68161.1"/>
    </source>
</evidence>
<dbReference type="PANTHER" id="PTHR30100:SF1">
    <property type="entry name" value="PHOSPHATE ACYLTRANSFERASE"/>
    <property type="match status" value="1"/>
</dbReference>
<evidence type="ECO:0000256" key="10">
    <source>
        <dbReference type="HAMAP-Rule" id="MF_00019"/>
    </source>
</evidence>
<dbReference type="NCBIfam" id="TIGR00182">
    <property type="entry name" value="plsX"/>
    <property type="match status" value="1"/>
</dbReference>
<dbReference type="PIRSF" id="PIRSF002465">
    <property type="entry name" value="Phsphlp_syn_PlsX"/>
    <property type="match status" value="1"/>
</dbReference>
<evidence type="ECO:0000256" key="5">
    <source>
        <dbReference type="ARBA" id="ARBA00023098"/>
    </source>
</evidence>
<evidence type="ECO:0000256" key="9">
    <source>
        <dbReference type="ARBA" id="ARBA00046608"/>
    </source>
</evidence>
<dbReference type="RefSeq" id="WP_013251913.1">
    <property type="nucleotide sequence ID" value="NC_014363.1"/>
</dbReference>
<dbReference type="EC" id="2.3.1.274" evidence="8 10"/>
<proteinExistence type="inferred from homology"/>
<keyword evidence="12" id="KW-1185">Reference proteome</keyword>
<dbReference type="STRING" id="633147.Olsu_1051"/>
<dbReference type="InterPro" id="IPR003664">
    <property type="entry name" value="FA_synthesis"/>
</dbReference>
<comment type="subunit">
    <text evidence="9 10">Homodimer. Probably interacts with PlsY.</text>
</comment>
<comment type="function">
    <text evidence="10">Catalyzes the reversible formation of acyl-phosphate (acyl-PO(4)) from acyl-[acyl-carrier-protein] (acyl-ACP). This enzyme utilizes acyl-ACP as fatty acyl donor, but not acyl-CoA.</text>
</comment>
<dbReference type="PANTHER" id="PTHR30100">
    <property type="entry name" value="FATTY ACID/PHOSPHOLIPID SYNTHESIS PROTEIN PLSX"/>
    <property type="match status" value="1"/>
</dbReference>
<comment type="similarity">
    <text evidence="10">Belongs to the PlsX family.</text>
</comment>
<evidence type="ECO:0000256" key="4">
    <source>
        <dbReference type="ARBA" id="ARBA00022679"/>
    </source>
</evidence>
<dbReference type="GO" id="GO:0005737">
    <property type="term" value="C:cytoplasm"/>
    <property type="evidence" value="ECO:0007669"/>
    <property type="project" value="UniProtKB-SubCell"/>
</dbReference>
<keyword evidence="6 10" id="KW-0594">Phospholipid biosynthesis</keyword>
<sequence>MTTICVDAMGGDERPEVVLEGVAAALAADGELSVLVAGDEDVVVPFCAAHERARALVTTQSIGMSEHPTDAVRAKRDSSIVRGLGAVRAGEADGFFSAGSTGAVFAAATLGIGRIRGIRRPALACAVPGSSGRMTVFLDMGANADVRPEMLVQFAHMGRAYARVALGVESPRVALLSNGSEDSKGSEAAIAAHEALAQAGPWFAGNCEGTDILAGRFDVIVCDGFSGNVAVKTLEGTAKFIMAEVRRAVAGSKRAAAGALLLRPALKSVAESLSGDRYGGAILLGAKAPVLIGHGATSVEAVKNGTLAAAKAVRGHLVDKISEGIGQGE</sequence>
<comment type="subcellular location">
    <subcellularLocation>
        <location evidence="10">Cytoplasm</location>
    </subcellularLocation>
    <text evidence="10">Associated with the membrane possibly through PlsY.</text>
</comment>
<dbReference type="GO" id="GO:0008654">
    <property type="term" value="P:phospholipid biosynthetic process"/>
    <property type="evidence" value="ECO:0007669"/>
    <property type="project" value="UniProtKB-KW"/>
</dbReference>
<evidence type="ECO:0000313" key="12">
    <source>
        <dbReference type="Proteomes" id="UP000000333"/>
    </source>
</evidence>
<dbReference type="eggNOG" id="COG0416">
    <property type="taxonomic scope" value="Bacteria"/>
</dbReference>
<keyword evidence="2 10" id="KW-0963">Cytoplasm</keyword>
<dbReference type="KEGG" id="ols:Olsu_1051"/>
<dbReference type="Gene3D" id="3.40.718.10">
    <property type="entry name" value="Isopropylmalate Dehydrogenase"/>
    <property type="match status" value="1"/>
</dbReference>
<evidence type="ECO:0000256" key="8">
    <source>
        <dbReference type="ARBA" id="ARBA00024069"/>
    </source>
</evidence>
<name>E1QVK8_OLSUV</name>
<dbReference type="PATRIC" id="fig|633147.7.peg.493"/>
<evidence type="ECO:0000256" key="3">
    <source>
        <dbReference type="ARBA" id="ARBA00022516"/>
    </source>
</evidence>
<reference evidence="11 12" key="1">
    <citation type="journal article" date="2010" name="Stand. Genomic Sci.">
        <title>Complete genome sequence of Olsenella uli type strain (VPI D76D-27C).</title>
        <authorList>
            <person name="Goker M."/>
            <person name="Held B."/>
            <person name="Lucas S."/>
            <person name="Nolan M."/>
            <person name="Yasawong M."/>
            <person name="Glavina Del Rio T."/>
            <person name="Tice H."/>
            <person name="Cheng J.F."/>
            <person name="Bruce D."/>
            <person name="Detter J.C."/>
            <person name="Tapia R."/>
            <person name="Han C."/>
            <person name="Goodwin L."/>
            <person name="Pitluck S."/>
            <person name="Liolios K."/>
            <person name="Ivanova N."/>
            <person name="Mavromatis K."/>
            <person name="Mikhailova N."/>
            <person name="Pati A."/>
            <person name="Chen A."/>
            <person name="Palaniappan K."/>
            <person name="Land M."/>
            <person name="Hauser L."/>
            <person name="Chang Y.J."/>
            <person name="Jeffries C.D."/>
            <person name="Rohde M."/>
            <person name="Sikorski J."/>
            <person name="Pukall R."/>
            <person name="Woyke T."/>
            <person name="Bristow J."/>
            <person name="Eisen J.A."/>
            <person name="Markowitz V."/>
            <person name="Hugenholtz P."/>
            <person name="Kyrpides N.C."/>
            <person name="Klenk H.P."/>
            <person name="Lapidus A."/>
        </authorList>
    </citation>
    <scope>NUCLEOTIDE SEQUENCE [LARGE SCALE GENOMIC DNA]</scope>
    <source>
        <strain evidence="12">ATCC 49627 / DSM 7084 / CIP 109912 / JCM 12494 / NCIMB 702895 / VPI D76D-27C</strain>
    </source>
</reference>
<keyword evidence="4 10" id="KW-0808">Transferase</keyword>
<evidence type="ECO:0000256" key="1">
    <source>
        <dbReference type="ARBA" id="ARBA00001232"/>
    </source>
</evidence>
<dbReference type="AlphaFoldDB" id="E1QVK8"/>
<keyword evidence="5 10" id="KW-0443">Lipid metabolism</keyword>
<evidence type="ECO:0000256" key="6">
    <source>
        <dbReference type="ARBA" id="ARBA00023209"/>
    </source>
</evidence>
<keyword evidence="7 10" id="KW-1208">Phospholipid metabolism</keyword>
<gene>
    <name evidence="10" type="primary">plsX</name>
    <name evidence="11" type="ordered locus">Olsu_1051</name>
</gene>
<accession>E1QVK8</accession>
<dbReference type="Pfam" id="PF02504">
    <property type="entry name" value="FA_synthesis"/>
    <property type="match status" value="1"/>
</dbReference>
<dbReference type="UniPathway" id="UPA00085"/>
<comment type="catalytic activity">
    <reaction evidence="1 10">
        <text>a fatty acyl-[ACP] + phosphate = an acyl phosphate + holo-[ACP]</text>
        <dbReference type="Rhea" id="RHEA:42292"/>
        <dbReference type="Rhea" id="RHEA-COMP:9685"/>
        <dbReference type="Rhea" id="RHEA-COMP:14125"/>
        <dbReference type="ChEBI" id="CHEBI:43474"/>
        <dbReference type="ChEBI" id="CHEBI:59918"/>
        <dbReference type="ChEBI" id="CHEBI:64479"/>
        <dbReference type="ChEBI" id="CHEBI:138651"/>
        <dbReference type="EC" id="2.3.1.274"/>
    </reaction>
</comment>
<dbReference type="HOGENOM" id="CLU_039379_1_1_11"/>
<protein>
    <recommendedName>
        <fullName evidence="8 10">Phosphate acyltransferase</fullName>
        <ecNumber evidence="8 10">2.3.1.274</ecNumber>
    </recommendedName>
    <alternativeName>
        <fullName evidence="10">Acyl-ACP phosphotransacylase</fullName>
    </alternativeName>
    <alternativeName>
        <fullName evidence="10">Acyl-[acyl-carrier-protein]--phosphate acyltransferase</fullName>
    </alternativeName>
    <alternativeName>
        <fullName evidence="10">Phosphate-acyl-ACP acyltransferase</fullName>
    </alternativeName>
</protein>
<organism evidence="11 12">
    <name type="scientific">Olsenella uli (strain ATCC 49627 / DSM 7084 / CCUG 31166 / CIP 109912 / JCM 12494 / LMG 11480 / NCIMB 702895 / VPI D76D-27C)</name>
    <name type="common">Lactobacillus uli</name>
    <dbReference type="NCBI Taxonomy" id="633147"/>
    <lineage>
        <taxon>Bacteria</taxon>
        <taxon>Bacillati</taxon>
        <taxon>Actinomycetota</taxon>
        <taxon>Coriobacteriia</taxon>
        <taxon>Coriobacteriales</taxon>
        <taxon>Atopobiaceae</taxon>
        <taxon>Olsenella</taxon>
    </lineage>
</organism>
<evidence type="ECO:0000256" key="7">
    <source>
        <dbReference type="ARBA" id="ARBA00023264"/>
    </source>
</evidence>
<dbReference type="InterPro" id="IPR012281">
    <property type="entry name" value="Phospholipid_synth_PlsX-like"/>
</dbReference>
<keyword evidence="3 10" id="KW-0444">Lipid biosynthesis</keyword>
<dbReference type="GO" id="GO:0006633">
    <property type="term" value="P:fatty acid biosynthetic process"/>
    <property type="evidence" value="ECO:0007669"/>
    <property type="project" value="UniProtKB-UniRule"/>
</dbReference>
<dbReference type="GO" id="GO:0043811">
    <property type="term" value="F:phosphate:acyl-[acyl carrier protein] acyltransferase activity"/>
    <property type="evidence" value="ECO:0007669"/>
    <property type="project" value="UniProtKB-UniRule"/>
</dbReference>
<comment type="pathway">
    <text evidence="10">Lipid metabolism; phospholipid metabolism.</text>
</comment>